<dbReference type="AlphaFoldDB" id="A0A656GMG1"/>
<feature type="non-terminal residue" evidence="2">
    <location>
        <position position="1"/>
    </location>
</feature>
<evidence type="ECO:0000259" key="1">
    <source>
        <dbReference type="Pfam" id="PF00005"/>
    </source>
</evidence>
<keyword evidence="2" id="KW-0067">ATP-binding</keyword>
<gene>
    <name evidence="2" type="ORF">PSYMO_38268</name>
</gene>
<feature type="domain" description="ABC transporter" evidence="1">
    <location>
        <begin position="3"/>
        <end position="29"/>
    </location>
</feature>
<comment type="caution">
    <text evidence="2">The sequence shown here is derived from an EMBL/GenBank/DDBJ whole genome shotgun (WGS) entry which is preliminary data.</text>
</comment>
<keyword evidence="2" id="KW-0547">Nucleotide-binding</keyword>
<organism evidence="2 3">
    <name type="scientific">Pseudomonas amygdali pv. mori str. 301020</name>
    <dbReference type="NCBI Taxonomy" id="629261"/>
    <lineage>
        <taxon>Bacteria</taxon>
        <taxon>Pseudomonadati</taxon>
        <taxon>Pseudomonadota</taxon>
        <taxon>Gammaproteobacteria</taxon>
        <taxon>Pseudomonadales</taxon>
        <taxon>Pseudomonadaceae</taxon>
        <taxon>Pseudomonas</taxon>
        <taxon>Pseudomonas amygdali</taxon>
    </lineage>
</organism>
<proteinExistence type="predicted"/>
<dbReference type="GO" id="GO:0005524">
    <property type="term" value="F:ATP binding"/>
    <property type="evidence" value="ECO:0007669"/>
    <property type="project" value="UniProtKB-KW"/>
</dbReference>
<evidence type="ECO:0000313" key="3">
    <source>
        <dbReference type="Proteomes" id="UP000003465"/>
    </source>
</evidence>
<name>A0A656GMG1_PSEA0</name>
<dbReference type="GO" id="GO:0016887">
    <property type="term" value="F:ATP hydrolysis activity"/>
    <property type="evidence" value="ECO:0007669"/>
    <property type="project" value="InterPro"/>
</dbReference>
<evidence type="ECO:0000313" key="2">
    <source>
        <dbReference type="EMBL" id="EGH27023.1"/>
    </source>
</evidence>
<dbReference type="Gene3D" id="3.40.50.300">
    <property type="entry name" value="P-loop containing nucleotide triphosphate hydrolases"/>
    <property type="match status" value="1"/>
</dbReference>
<dbReference type="InterPro" id="IPR027417">
    <property type="entry name" value="P-loop_NTPase"/>
</dbReference>
<dbReference type="Pfam" id="PF00005">
    <property type="entry name" value="ABC_tran"/>
    <property type="match status" value="1"/>
</dbReference>
<dbReference type="InterPro" id="IPR003439">
    <property type="entry name" value="ABC_transporter-like_ATP-bd"/>
</dbReference>
<dbReference type="EMBL" id="AEAG01003217">
    <property type="protein sequence ID" value="EGH27023.1"/>
    <property type="molecule type" value="Genomic_DNA"/>
</dbReference>
<dbReference type="SUPFAM" id="SSF52540">
    <property type="entry name" value="P-loop containing nucleoside triphosphate hydrolases"/>
    <property type="match status" value="1"/>
</dbReference>
<protein>
    <submittedName>
        <fullName evidence="2">ABC transporter ATP-binding protein</fullName>
    </submittedName>
</protein>
<reference evidence="2 3" key="1">
    <citation type="journal article" date="2011" name="PLoS Pathog.">
        <title>Dynamic evolution of pathogenicity revealed by sequencing and comparative genomics of 19 Pseudomonas syringae isolates.</title>
        <authorList>
            <person name="Baltrus D.A."/>
            <person name="Nishimura M.T."/>
            <person name="Romanchuk A."/>
            <person name="Chang J.H."/>
            <person name="Mukhtar M.S."/>
            <person name="Cherkis K."/>
            <person name="Roach J."/>
            <person name="Grant S.R."/>
            <person name="Jones C.D."/>
            <person name="Dangl J.L."/>
        </authorList>
    </citation>
    <scope>NUCLEOTIDE SEQUENCE [LARGE SCALE GENOMIC DNA]</scope>
    <source>
        <strain evidence="2 3">301020</strain>
    </source>
</reference>
<sequence>TSPTQLSGGMQQRLAIAQALIMKPRVLLL</sequence>
<accession>A0A656GMG1</accession>
<dbReference type="Proteomes" id="UP000003465">
    <property type="component" value="Unassembled WGS sequence"/>
</dbReference>